<feature type="transmembrane region" description="Helical" evidence="1">
    <location>
        <begin position="309"/>
        <end position="328"/>
    </location>
</feature>
<feature type="transmembrane region" description="Helical" evidence="1">
    <location>
        <begin position="178"/>
        <end position="196"/>
    </location>
</feature>
<keyword evidence="1" id="KW-0812">Transmembrane</keyword>
<dbReference type="InterPro" id="IPR025105">
    <property type="entry name" value="DUF4010"/>
</dbReference>
<dbReference type="Pfam" id="PF02308">
    <property type="entry name" value="MgtC"/>
    <property type="match status" value="1"/>
</dbReference>
<evidence type="ECO:0000259" key="3">
    <source>
        <dbReference type="Pfam" id="PF13194"/>
    </source>
</evidence>
<keyword evidence="1" id="KW-0472">Membrane</keyword>
<feature type="transmembrane region" description="Helical" evidence="1">
    <location>
        <begin position="363"/>
        <end position="382"/>
    </location>
</feature>
<accession>A0A5P9K4C5</accession>
<dbReference type="PANTHER" id="PTHR39084:SF1">
    <property type="entry name" value="DUF4010 DOMAIN-CONTAINING PROTEIN"/>
    <property type="match status" value="1"/>
</dbReference>
<feature type="transmembrane region" description="Helical" evidence="1">
    <location>
        <begin position="63"/>
        <end position="82"/>
    </location>
</feature>
<feature type="transmembrane region" description="Helical" evidence="1">
    <location>
        <begin position="334"/>
        <end position="356"/>
    </location>
</feature>
<feature type="transmembrane region" description="Helical" evidence="1">
    <location>
        <begin position="394"/>
        <end position="416"/>
    </location>
</feature>
<dbReference type="AlphaFoldDB" id="A0A5P9K4C5"/>
<proteinExistence type="predicted"/>
<dbReference type="RefSeq" id="WP_152586850.1">
    <property type="nucleotide sequence ID" value="NZ_CP045423.1"/>
</dbReference>
<dbReference type="InterPro" id="IPR049177">
    <property type="entry name" value="MgtC_SapB_SrpB_YhiD_N"/>
</dbReference>
<keyword evidence="1" id="KW-1133">Transmembrane helix</keyword>
<keyword evidence="5" id="KW-1185">Reference proteome</keyword>
<organism evidence="4 5">
    <name type="scientific">Microvirga thermotolerans</name>
    <dbReference type="NCBI Taxonomy" id="2651334"/>
    <lineage>
        <taxon>Bacteria</taxon>
        <taxon>Pseudomonadati</taxon>
        <taxon>Pseudomonadota</taxon>
        <taxon>Alphaproteobacteria</taxon>
        <taxon>Hyphomicrobiales</taxon>
        <taxon>Methylobacteriaceae</taxon>
        <taxon>Microvirga</taxon>
    </lineage>
</organism>
<sequence>MVLDPLLERLGVALAIGLLIGLERGWKQRDEAEGERTAGLRTYMLATLLGALCAILSQSLGPIFLSLAFLAFTLAFTAFAWLEASSEGNFSATGVVAALLAFALGSYTILGDLGVAVAVAVTATIILALKQPLHSWLRRLTWPEIRAVLVLLAMTFLLLPLLPDRTVDPYDAINPAEVWLLAIVIAALSFVGYVAVKVLGSRHGVALAALAGGLASSTATTLTLARLSRTQPGASRILAGGILLSSAVMVARVIAVAGAVNLPLLAPLAWPLGAGGLVLLLSGALLLWRAGKDGGSPELRIQNPFELGTALRLAGLIAVISLLAKVLTESFGGAGLSLLAILSGIADVDAVTLSFARLSQSSLALAAAGAGIGLAVATNTVVKSGMALALGTPRTGWLVAAASAAAIGAGAAVHVLRMG</sequence>
<gene>
    <name evidence="4" type="ORF">GDR74_13840</name>
</gene>
<feature type="domain" description="DUF4010" evidence="3">
    <location>
        <begin position="183"/>
        <end position="391"/>
    </location>
</feature>
<feature type="transmembrane region" description="Helical" evidence="1">
    <location>
        <begin position="38"/>
        <end position="57"/>
    </location>
</feature>
<evidence type="ECO:0000313" key="5">
    <source>
        <dbReference type="Proteomes" id="UP000325614"/>
    </source>
</evidence>
<name>A0A5P9K4C5_9HYPH</name>
<dbReference type="EMBL" id="CP045423">
    <property type="protein sequence ID" value="QFU17214.1"/>
    <property type="molecule type" value="Genomic_DNA"/>
</dbReference>
<feature type="transmembrane region" description="Helical" evidence="1">
    <location>
        <begin position="268"/>
        <end position="288"/>
    </location>
</feature>
<feature type="transmembrane region" description="Helical" evidence="1">
    <location>
        <begin position="237"/>
        <end position="262"/>
    </location>
</feature>
<evidence type="ECO:0000259" key="2">
    <source>
        <dbReference type="Pfam" id="PF02308"/>
    </source>
</evidence>
<feature type="transmembrane region" description="Helical" evidence="1">
    <location>
        <begin position="6"/>
        <end position="26"/>
    </location>
</feature>
<dbReference type="PANTHER" id="PTHR39084">
    <property type="entry name" value="MEMBRANE PROTEIN-RELATED"/>
    <property type="match status" value="1"/>
</dbReference>
<reference evidence="4 5" key="1">
    <citation type="submission" date="2019-10" db="EMBL/GenBank/DDBJ databases">
        <title>Isolation, Identification of Microvirga thermotolerans HR1, a novel thermophilic bacterium and Comparative Genomics of the genus Microvirga.</title>
        <authorList>
            <person name="Li J."/>
            <person name="Zhang W."/>
            <person name="Lin M."/>
            <person name="Wang J."/>
        </authorList>
    </citation>
    <scope>NUCLEOTIDE SEQUENCE [LARGE SCALE GENOMIC DNA]</scope>
    <source>
        <strain evidence="4 5">HR1</strain>
    </source>
</reference>
<evidence type="ECO:0000256" key="1">
    <source>
        <dbReference type="SAM" id="Phobius"/>
    </source>
</evidence>
<evidence type="ECO:0000313" key="4">
    <source>
        <dbReference type="EMBL" id="QFU17214.1"/>
    </source>
</evidence>
<protein>
    <submittedName>
        <fullName evidence="4">DUF4010 domain-containing protein</fullName>
    </submittedName>
</protein>
<feature type="transmembrane region" description="Helical" evidence="1">
    <location>
        <begin position="89"/>
        <end position="107"/>
    </location>
</feature>
<dbReference type="Pfam" id="PF13194">
    <property type="entry name" value="DUF4010"/>
    <property type="match status" value="1"/>
</dbReference>
<feature type="domain" description="MgtC/SapB/SrpB/YhiD N-terminal" evidence="2">
    <location>
        <begin position="10"/>
        <end position="135"/>
    </location>
</feature>
<dbReference type="Proteomes" id="UP000325614">
    <property type="component" value="Chromosome"/>
</dbReference>
<feature type="transmembrane region" description="Helical" evidence="1">
    <location>
        <begin position="145"/>
        <end position="163"/>
    </location>
</feature>
<feature type="transmembrane region" description="Helical" evidence="1">
    <location>
        <begin position="113"/>
        <end position="133"/>
    </location>
</feature>
<dbReference type="KEGG" id="mico:GDR74_13840"/>